<name>A0ABD2HR36_HETSC</name>
<dbReference type="GO" id="GO:0008270">
    <property type="term" value="F:zinc ion binding"/>
    <property type="evidence" value="ECO:0007669"/>
    <property type="project" value="UniProtKB-KW"/>
</dbReference>
<dbReference type="SUPFAM" id="SSF52540">
    <property type="entry name" value="P-loop containing nucleoside triphosphate hydrolases"/>
    <property type="match status" value="1"/>
</dbReference>
<evidence type="ECO:0000313" key="9">
    <source>
        <dbReference type="Proteomes" id="UP001620645"/>
    </source>
</evidence>
<dbReference type="Gene3D" id="4.10.60.10">
    <property type="entry name" value="Zinc finger, CCHC-type"/>
    <property type="match status" value="1"/>
</dbReference>
<dbReference type="InterPro" id="IPR050534">
    <property type="entry name" value="Coronavir_polyprotein_1ab"/>
</dbReference>
<evidence type="ECO:0000256" key="1">
    <source>
        <dbReference type="ARBA" id="ARBA00022741"/>
    </source>
</evidence>
<dbReference type="InterPro" id="IPR027417">
    <property type="entry name" value="P-loop_NTPase"/>
</dbReference>
<keyword evidence="4" id="KW-0067">ATP-binding</keyword>
<keyword evidence="9" id="KW-1185">Reference proteome</keyword>
<dbReference type="PROSITE" id="PS50158">
    <property type="entry name" value="ZF_CCHC"/>
    <property type="match status" value="1"/>
</dbReference>
<dbReference type="Proteomes" id="UP001620645">
    <property type="component" value="Unassembled WGS sequence"/>
</dbReference>
<reference evidence="8 9" key="1">
    <citation type="submission" date="2024-10" db="EMBL/GenBank/DDBJ databases">
        <authorList>
            <person name="Kim D."/>
        </authorList>
    </citation>
    <scope>NUCLEOTIDE SEQUENCE [LARGE SCALE GENOMIC DNA]</scope>
    <source>
        <strain evidence="8">Taebaek</strain>
    </source>
</reference>
<keyword evidence="5" id="KW-0863">Zinc-finger</keyword>
<evidence type="ECO:0000259" key="7">
    <source>
        <dbReference type="PROSITE" id="PS50158"/>
    </source>
</evidence>
<proteinExistence type="predicted"/>
<keyword evidence="2" id="KW-0378">Hydrolase</keyword>
<evidence type="ECO:0000256" key="4">
    <source>
        <dbReference type="ARBA" id="ARBA00022840"/>
    </source>
</evidence>
<dbReference type="InterPro" id="IPR001878">
    <property type="entry name" value="Znf_CCHC"/>
</dbReference>
<keyword evidence="5" id="KW-0862">Zinc</keyword>
<dbReference type="InterPro" id="IPR041679">
    <property type="entry name" value="DNA2/NAM7-like_C"/>
</dbReference>
<evidence type="ECO:0000256" key="2">
    <source>
        <dbReference type="ARBA" id="ARBA00022801"/>
    </source>
</evidence>
<feature type="region of interest" description="Disordered" evidence="6">
    <location>
        <begin position="1050"/>
        <end position="1114"/>
    </location>
</feature>
<dbReference type="GO" id="GO:0005524">
    <property type="term" value="F:ATP binding"/>
    <property type="evidence" value="ECO:0007669"/>
    <property type="project" value="UniProtKB-KW"/>
</dbReference>
<evidence type="ECO:0000313" key="8">
    <source>
        <dbReference type="EMBL" id="KAL3068671.1"/>
    </source>
</evidence>
<keyword evidence="5" id="KW-0479">Metal-binding</keyword>
<dbReference type="PANTHER" id="PTHR43788:SF16">
    <property type="entry name" value="HELICASE WITH ZINC FINGER 2"/>
    <property type="match status" value="1"/>
</dbReference>
<feature type="compositionally biased region" description="Basic and acidic residues" evidence="6">
    <location>
        <begin position="1050"/>
        <end position="1064"/>
    </location>
</feature>
<dbReference type="PANTHER" id="PTHR43788">
    <property type="entry name" value="DNA2/NAM7 HELICASE FAMILY MEMBER"/>
    <property type="match status" value="1"/>
</dbReference>
<evidence type="ECO:0000256" key="6">
    <source>
        <dbReference type="SAM" id="MobiDB-lite"/>
    </source>
</evidence>
<dbReference type="InterPro" id="IPR047187">
    <property type="entry name" value="SF1_C_Upf1"/>
</dbReference>
<accession>A0ABD2HR36</accession>
<comment type="caution">
    <text evidence="8">The sequence shown here is derived from an EMBL/GenBank/DDBJ whole genome shotgun (WGS) entry which is preliminary data.</text>
</comment>
<dbReference type="Pfam" id="PF00098">
    <property type="entry name" value="zf-CCHC"/>
    <property type="match status" value="1"/>
</dbReference>
<evidence type="ECO:0000256" key="3">
    <source>
        <dbReference type="ARBA" id="ARBA00022806"/>
    </source>
</evidence>
<dbReference type="Pfam" id="PF13245">
    <property type="entry name" value="AAA_19"/>
    <property type="match status" value="1"/>
</dbReference>
<dbReference type="Gene3D" id="3.40.50.300">
    <property type="entry name" value="P-loop containing nucleotide triphosphate hydrolases"/>
    <property type="match status" value="2"/>
</dbReference>
<feature type="compositionally biased region" description="Acidic residues" evidence="6">
    <location>
        <begin position="8"/>
        <end position="23"/>
    </location>
</feature>
<protein>
    <recommendedName>
        <fullName evidence="7">CCHC-type domain-containing protein</fullName>
    </recommendedName>
</protein>
<keyword evidence="3" id="KW-0347">Helicase</keyword>
<sequence>MESVSLDPGEEFQEELTEELEEELLGKEEKWVTAQNSENEVEGEEKKKDEGEGVELNEEAENKKKEWATAQNSKNNEKEVEKCGEKEVEKNAKKMKWVTAQNHSEGFGNGGFGEQTEKVVEVLLLTPETSALIREYVVCQLQSKGVVLVYPNPSEKNNFPYFIFLPDVFDGKFDRPLLPGDRVFVEDYAWVEGKEHLDKSRWIYAEQIRCQATVTKIDNVIYAKHHKEFGLITAKSLRGNKEVGAISVVAFGMKRAMALYERQCMPGLELKQAIVSDVIEVQLAKVAEGWMIGSSYILPQKTPVRQGTEFNAGAHGKIPAMAGLFGKNWPRKTESGLPIIFPFVSEYTEDELVIAEKVVAAALTVAAETEEMLRLQTQFKGVVGPVWDNIDTEEEFPRFFWLRFETSDRKHVKKLVDQWTIDSPVAARKDYDSDAFAQGQVLLLKRSAEFKNDDAFFVVRIKIKLNAHEDNDSQMNNFRSMLHGEEVLVQATGTTSGYAEQAACFGFNSPSIIAKQETPRAEMLRALLGRPLKDKSRFADDKVEVNICDETLDSPTFKRLNEEQKESLLLMECRDPFIILQQAPPGTGKTKTLASAIDLIANNGVAEDVVVATATSNLPVTKMVEETKALGVNEELIAFFSGTARIRYAEQISALESDLLRHKLTDTFLAKAKEAGTGAAPFKTYKKQVVKNPMRAQEAKIASRYLQMERKKIMFATTSMATRIPEASDNTTHLLIDEATQVPFTCVVNMVCMMPNLKKVFVTGDIRQLGVHLSELPEAIWAGFGLESVTTQLVKSPAVPETVLRQCYRSHGALVNCISYASYELHGEEVVPVGEVTQARTALTHSSINLPIADIPLVLLHSEGRTRTDETSFSVSNEDHNRIARELVYTLDVNLPKEVNIIVICLYLYERELLVDEFEHAKQRGRLSRNVEVHTVDSFQAKEADIIVLVTTRSGNTTEQTKGRLTSDFFKDSRRATVALSRARDGMFLIGDFRTLQEGPVWQRFLTKAQEFVPIFTDEYLGLMESTKIRRVNGILANVHGYSPIERLEEPRRKRDFRSPREETTWETQPRGSRAPPNKSFGFDRGQGQRRELEGRPSTSAQRNPNEKPLIGKMRMRTCHKCGEQGHIAKNCRQ</sequence>
<feature type="domain" description="CCHC-type" evidence="7">
    <location>
        <begin position="1119"/>
        <end position="1134"/>
    </location>
</feature>
<dbReference type="GO" id="GO:0004386">
    <property type="term" value="F:helicase activity"/>
    <property type="evidence" value="ECO:0007669"/>
    <property type="project" value="UniProtKB-KW"/>
</dbReference>
<dbReference type="AlphaFoldDB" id="A0ABD2HR36"/>
<dbReference type="GO" id="GO:0016787">
    <property type="term" value="F:hydrolase activity"/>
    <property type="evidence" value="ECO:0007669"/>
    <property type="project" value="UniProtKB-KW"/>
</dbReference>
<feature type="region of interest" description="Disordered" evidence="6">
    <location>
        <begin position="1"/>
        <end position="83"/>
    </location>
</feature>
<gene>
    <name evidence="8" type="ORF">niasHS_016535</name>
</gene>
<dbReference type="SMART" id="SM00343">
    <property type="entry name" value="ZnF_C2HC"/>
    <property type="match status" value="1"/>
</dbReference>
<dbReference type="CDD" id="cd18808">
    <property type="entry name" value="SF1_C_Upf1"/>
    <property type="match status" value="1"/>
</dbReference>
<dbReference type="EMBL" id="JBICCN010000441">
    <property type="protein sequence ID" value="KAL3068671.1"/>
    <property type="molecule type" value="Genomic_DNA"/>
</dbReference>
<dbReference type="Pfam" id="PF13087">
    <property type="entry name" value="AAA_12"/>
    <property type="match status" value="1"/>
</dbReference>
<organism evidence="8 9">
    <name type="scientific">Heterodera schachtii</name>
    <name type="common">Sugarbeet cyst nematode worm</name>
    <name type="synonym">Tylenchus schachtii</name>
    <dbReference type="NCBI Taxonomy" id="97005"/>
    <lineage>
        <taxon>Eukaryota</taxon>
        <taxon>Metazoa</taxon>
        <taxon>Ecdysozoa</taxon>
        <taxon>Nematoda</taxon>
        <taxon>Chromadorea</taxon>
        <taxon>Rhabditida</taxon>
        <taxon>Tylenchina</taxon>
        <taxon>Tylenchomorpha</taxon>
        <taxon>Tylenchoidea</taxon>
        <taxon>Heteroderidae</taxon>
        <taxon>Heteroderinae</taxon>
        <taxon>Heterodera</taxon>
    </lineage>
</organism>
<evidence type="ECO:0000256" key="5">
    <source>
        <dbReference type="PROSITE-ProRule" id="PRU00047"/>
    </source>
</evidence>
<keyword evidence="1" id="KW-0547">Nucleotide-binding</keyword>